<proteinExistence type="predicted"/>
<evidence type="ECO:0000256" key="1">
    <source>
        <dbReference type="SAM" id="Phobius"/>
    </source>
</evidence>
<dbReference type="OrthoDB" id="2014058at2759"/>
<keyword evidence="2" id="KW-1185">Reference proteome</keyword>
<sequence>MALLRQLVSRKGLPIKPALLYNSSRSAARVLTDYMPAPYPKTEKERLEAAKKYGLLPEEYEPIPDDGFGRGDYPRLPDIGADSKDPWYPWDLPEYRKNYGEVWHIDSDMLGEDRCDPQKDWWVDKRVMVGMLVGVLGTFWTIAMLTDPYPVHRPVSAKQIPGKAAKESGKIYYTF</sequence>
<dbReference type="InterPro" id="IPR008699">
    <property type="entry name" value="NDUFB8"/>
</dbReference>
<evidence type="ECO:0000313" key="2">
    <source>
        <dbReference type="Proteomes" id="UP000504606"/>
    </source>
</evidence>
<dbReference type="PANTHER" id="PTHR12840">
    <property type="entry name" value="NADH-UBIQUINONE OXIDOREDUCTASE ASHI SUBUNIT"/>
    <property type="match status" value="1"/>
</dbReference>
<protein>
    <submittedName>
        <fullName evidence="3">NADH dehydrogenase [ubiquinone] 1 beta subcomplex subunit 8, mitochondrial</fullName>
    </submittedName>
</protein>
<organism evidence="2 3">
    <name type="scientific">Frankliniella occidentalis</name>
    <name type="common">Western flower thrips</name>
    <name type="synonym">Euthrips occidentalis</name>
    <dbReference type="NCBI Taxonomy" id="133901"/>
    <lineage>
        <taxon>Eukaryota</taxon>
        <taxon>Metazoa</taxon>
        <taxon>Ecdysozoa</taxon>
        <taxon>Arthropoda</taxon>
        <taxon>Hexapoda</taxon>
        <taxon>Insecta</taxon>
        <taxon>Pterygota</taxon>
        <taxon>Neoptera</taxon>
        <taxon>Paraneoptera</taxon>
        <taxon>Thysanoptera</taxon>
        <taxon>Terebrantia</taxon>
        <taxon>Thripoidea</taxon>
        <taxon>Thripidae</taxon>
        <taxon>Frankliniella</taxon>
    </lineage>
</organism>
<accession>A0A6J1SMA0</accession>
<dbReference type="PANTHER" id="PTHR12840:SF1">
    <property type="entry name" value="NADH DEHYDROGENASE [UBIQUINONE] 1 BETA SUBCOMPLEX SUBUNIT 8, MITOCHONDRIAL"/>
    <property type="match status" value="1"/>
</dbReference>
<dbReference type="GeneID" id="113207347"/>
<evidence type="ECO:0000313" key="3">
    <source>
        <dbReference type="RefSeq" id="XP_026279656.1"/>
    </source>
</evidence>
<dbReference type="CTD" id="31604"/>
<gene>
    <name evidence="3" type="primary">LOC113207347</name>
</gene>
<name>A0A6J1SMA0_FRAOC</name>
<dbReference type="Pfam" id="PF05821">
    <property type="entry name" value="NDUF_B8"/>
    <property type="match status" value="1"/>
</dbReference>
<dbReference type="RefSeq" id="XP_026279656.1">
    <property type="nucleotide sequence ID" value="XM_026423871.2"/>
</dbReference>
<keyword evidence="1" id="KW-0812">Transmembrane</keyword>
<reference evidence="3" key="1">
    <citation type="submission" date="2025-08" db="UniProtKB">
        <authorList>
            <consortium name="RefSeq"/>
        </authorList>
    </citation>
    <scope>IDENTIFICATION</scope>
    <source>
        <tissue evidence="3">Whole organism</tissue>
    </source>
</reference>
<dbReference type="Proteomes" id="UP000504606">
    <property type="component" value="Unplaced"/>
</dbReference>
<feature type="transmembrane region" description="Helical" evidence="1">
    <location>
        <begin position="127"/>
        <end position="146"/>
    </location>
</feature>
<dbReference type="KEGG" id="foc:113207347"/>
<keyword evidence="1" id="KW-1133">Transmembrane helix</keyword>
<keyword evidence="1" id="KW-0472">Membrane</keyword>
<dbReference type="AlphaFoldDB" id="A0A6J1SMA0"/>
<dbReference type="GO" id="GO:0005739">
    <property type="term" value="C:mitochondrion"/>
    <property type="evidence" value="ECO:0007669"/>
    <property type="project" value="InterPro"/>
</dbReference>